<evidence type="ECO:0000256" key="2">
    <source>
        <dbReference type="ARBA" id="ARBA00022723"/>
    </source>
</evidence>
<dbReference type="Gene3D" id="1.10.10.1070">
    <property type="entry name" value="Zinc finger, BED domain-containing"/>
    <property type="match status" value="1"/>
</dbReference>
<sequence length="517" mass="58658">MLYNDQSSQKKKLDLAVVDMIALDLQPFTIVTDEGFKKLVSLLDPRYDLPSTYTLSGKLLNQRYTDIRNKLKEDMSGVEYVALTCDGWTSRATESYLTITCHFVSNHQLHAVVLSTKPLTNGINHTSENIAASIQEIIDEWEIDHKITSIVTDNAASMIKACELLKKKHFPCYAHMLNLVVQDNMKLIQPILKKCKDIVTFIKQSTSAMEIFKKEQNSEKPLKLIQECPTRWNSSYYMIERILKTNEAIGRTLLKVRKAPQPLSVDDVCVLTELVKVLDIFEEATKKISGSKYVTISLVIPVTMGLYNNVCKISTNMETEDGKKFIKGLIDSIITRLFPYENRTVAKIASLLDPRFKKEGFRIPANASAAINLLEFDMVSILKKKEEKKKTIEIQNQNVSSTPEKPGTSCALFAFLEERIDSKIKSLTADVIITKRQYLETINSDQDTDPLLYWKIAGHGLSPLEECAAKYLCIPATSVESERCFSTTGQIITERRSRLKAENVDKITFLHKNIRNH</sequence>
<dbReference type="SUPFAM" id="SSF140996">
    <property type="entry name" value="Hermes dimerisation domain"/>
    <property type="match status" value="1"/>
</dbReference>
<dbReference type="OrthoDB" id="3062869at2759"/>
<comment type="caution">
    <text evidence="8">The sequence shown here is derived from an EMBL/GenBank/DDBJ whole genome shotgun (WGS) entry which is preliminary data.</text>
</comment>
<evidence type="ECO:0000256" key="4">
    <source>
        <dbReference type="ARBA" id="ARBA00022833"/>
    </source>
</evidence>
<keyword evidence="5" id="KW-0539">Nucleus</keyword>
<dbReference type="InterPro" id="IPR052035">
    <property type="entry name" value="ZnF_BED_domain_contain"/>
</dbReference>
<dbReference type="GO" id="GO:0008270">
    <property type="term" value="F:zinc ion binding"/>
    <property type="evidence" value="ECO:0007669"/>
    <property type="project" value="UniProtKB-KW"/>
</dbReference>
<protein>
    <submittedName>
        <fullName evidence="8">Uncharacterized protein</fullName>
    </submittedName>
</protein>
<dbReference type="SUPFAM" id="SSF53098">
    <property type="entry name" value="Ribonuclease H-like"/>
    <property type="match status" value="1"/>
</dbReference>
<dbReference type="InterPro" id="IPR012337">
    <property type="entry name" value="RNaseH-like_sf"/>
</dbReference>
<reference evidence="8" key="1">
    <citation type="submission" date="2022-03" db="EMBL/GenBank/DDBJ databases">
        <authorList>
            <person name="Sayadi A."/>
        </authorList>
    </citation>
    <scope>NUCLEOTIDE SEQUENCE</scope>
</reference>
<evidence type="ECO:0000259" key="7">
    <source>
        <dbReference type="Pfam" id="PF05699"/>
    </source>
</evidence>
<accession>A0A9P0Q6A8</accession>
<keyword evidence="4" id="KW-0862">Zinc</keyword>
<dbReference type="AlphaFoldDB" id="A0A9P0Q6A8"/>
<evidence type="ECO:0000256" key="1">
    <source>
        <dbReference type="ARBA" id="ARBA00004123"/>
    </source>
</evidence>
<evidence type="ECO:0000313" key="9">
    <source>
        <dbReference type="Proteomes" id="UP001152888"/>
    </source>
</evidence>
<evidence type="ECO:0000256" key="5">
    <source>
        <dbReference type="ARBA" id="ARBA00023242"/>
    </source>
</evidence>
<gene>
    <name evidence="8" type="ORF">ACAOBT_LOCUS32760</name>
</gene>
<dbReference type="Proteomes" id="UP001152888">
    <property type="component" value="Unassembled WGS sequence"/>
</dbReference>
<dbReference type="GO" id="GO:0005634">
    <property type="term" value="C:nucleus"/>
    <property type="evidence" value="ECO:0007669"/>
    <property type="project" value="UniProtKB-SubCell"/>
</dbReference>
<feature type="domain" description="HAT C-terminal dimerisation" evidence="7">
    <location>
        <begin position="437"/>
        <end position="514"/>
    </location>
</feature>
<dbReference type="InterPro" id="IPR008906">
    <property type="entry name" value="HATC_C_dom"/>
</dbReference>
<dbReference type="InterPro" id="IPR007021">
    <property type="entry name" value="DUF659"/>
</dbReference>
<dbReference type="GO" id="GO:0046983">
    <property type="term" value="F:protein dimerization activity"/>
    <property type="evidence" value="ECO:0007669"/>
    <property type="project" value="InterPro"/>
</dbReference>
<evidence type="ECO:0000259" key="6">
    <source>
        <dbReference type="Pfam" id="PF04937"/>
    </source>
</evidence>
<dbReference type="PANTHER" id="PTHR46481">
    <property type="entry name" value="ZINC FINGER BED DOMAIN-CONTAINING PROTEIN 4"/>
    <property type="match status" value="1"/>
</dbReference>
<evidence type="ECO:0000313" key="8">
    <source>
        <dbReference type="EMBL" id="CAH2012312.1"/>
    </source>
</evidence>
<dbReference type="PANTHER" id="PTHR46481:SF10">
    <property type="entry name" value="ZINC FINGER BED DOMAIN-CONTAINING PROTEIN 39"/>
    <property type="match status" value="1"/>
</dbReference>
<comment type="subcellular location">
    <subcellularLocation>
        <location evidence="1">Nucleus</location>
    </subcellularLocation>
</comment>
<feature type="domain" description="DUF659" evidence="6">
    <location>
        <begin position="50"/>
        <end position="197"/>
    </location>
</feature>
<proteinExistence type="predicted"/>
<organism evidence="8 9">
    <name type="scientific">Acanthoscelides obtectus</name>
    <name type="common">Bean weevil</name>
    <name type="synonym">Bruchus obtectus</name>
    <dbReference type="NCBI Taxonomy" id="200917"/>
    <lineage>
        <taxon>Eukaryota</taxon>
        <taxon>Metazoa</taxon>
        <taxon>Ecdysozoa</taxon>
        <taxon>Arthropoda</taxon>
        <taxon>Hexapoda</taxon>
        <taxon>Insecta</taxon>
        <taxon>Pterygota</taxon>
        <taxon>Neoptera</taxon>
        <taxon>Endopterygota</taxon>
        <taxon>Coleoptera</taxon>
        <taxon>Polyphaga</taxon>
        <taxon>Cucujiformia</taxon>
        <taxon>Chrysomeloidea</taxon>
        <taxon>Chrysomelidae</taxon>
        <taxon>Bruchinae</taxon>
        <taxon>Bruchini</taxon>
        <taxon>Acanthoscelides</taxon>
    </lineage>
</organism>
<dbReference type="Pfam" id="PF05699">
    <property type="entry name" value="Dimer_Tnp_hAT"/>
    <property type="match status" value="1"/>
</dbReference>
<dbReference type="EMBL" id="CAKOFQ010008166">
    <property type="protein sequence ID" value="CAH2012312.1"/>
    <property type="molecule type" value="Genomic_DNA"/>
</dbReference>
<keyword evidence="3" id="KW-0863">Zinc-finger</keyword>
<evidence type="ECO:0000256" key="3">
    <source>
        <dbReference type="ARBA" id="ARBA00022771"/>
    </source>
</evidence>
<keyword evidence="2" id="KW-0479">Metal-binding</keyword>
<dbReference type="Pfam" id="PF04937">
    <property type="entry name" value="DUF659"/>
    <property type="match status" value="1"/>
</dbReference>
<name>A0A9P0Q6A8_ACAOB</name>
<keyword evidence="9" id="KW-1185">Reference proteome</keyword>